<proteinExistence type="predicted"/>
<comment type="caution">
    <text evidence="2">The sequence shown here is derived from an EMBL/GenBank/DDBJ whole genome shotgun (WGS) entry which is preliminary data.</text>
</comment>
<dbReference type="InterPro" id="IPR049503">
    <property type="entry name" value="AbiJ_NTD4"/>
</dbReference>
<protein>
    <recommendedName>
        <fullName evidence="1">HEPN AbiJ-N-terminal domain-containing protein</fullName>
    </recommendedName>
</protein>
<dbReference type="Pfam" id="PF18863">
    <property type="entry name" value="AbiJ_NTD4"/>
    <property type="match status" value="1"/>
</dbReference>
<name>A0A7W9WBS3_9BACT</name>
<sequence length="281" mass="32532">MKFSQRIGKTPVKNLLQVDGIDEALKNRLWDCIVYLIANVNRKFMYETIRFDNFLILIWTEFFVRTSDSIPYNSSYQRYDGFLNKLREWFFTANWYEIYDIIEFLCSFNHINDLRERFVNHCNIALSKEVSGYRIANNKIAQITSEEEISEIEEAINDSGLWKPVTLHLSTSLNLLSDRNNPDYRNSVKESISAVESMCKIVIGDSSATLGRALAEIEKLYPLHKALKAGFSSIYGYTSDASGIRHALLEDDIEVKFEDAKFMLVSCSAFINYLKMKVRVD</sequence>
<gene>
    <name evidence="2" type="ORF">HNQ93_001487</name>
</gene>
<accession>A0A7W9WBS3</accession>
<dbReference type="Proteomes" id="UP000532746">
    <property type="component" value="Unassembled WGS sequence"/>
</dbReference>
<reference evidence="2 3" key="1">
    <citation type="submission" date="2020-08" db="EMBL/GenBank/DDBJ databases">
        <title>Genomic Encyclopedia of Type Strains, Phase IV (KMG-IV): sequencing the most valuable type-strain genomes for metagenomic binning, comparative biology and taxonomic classification.</title>
        <authorList>
            <person name="Goeker M."/>
        </authorList>
    </citation>
    <scope>NUCLEOTIDE SEQUENCE [LARGE SCALE GENOMIC DNA]</scope>
    <source>
        <strain evidence="2 3">DSM 26718</strain>
    </source>
</reference>
<evidence type="ECO:0000313" key="3">
    <source>
        <dbReference type="Proteomes" id="UP000532746"/>
    </source>
</evidence>
<dbReference type="RefSeq" id="WP_183403163.1">
    <property type="nucleotide sequence ID" value="NZ_JACHGG010000002.1"/>
</dbReference>
<keyword evidence="3" id="KW-1185">Reference proteome</keyword>
<evidence type="ECO:0000259" key="1">
    <source>
        <dbReference type="Pfam" id="PF18863"/>
    </source>
</evidence>
<organism evidence="2 3">
    <name type="scientific">Hymenobacter luteus</name>
    <dbReference type="NCBI Taxonomy" id="1411122"/>
    <lineage>
        <taxon>Bacteria</taxon>
        <taxon>Pseudomonadati</taxon>
        <taxon>Bacteroidota</taxon>
        <taxon>Cytophagia</taxon>
        <taxon>Cytophagales</taxon>
        <taxon>Hymenobacteraceae</taxon>
        <taxon>Hymenobacter</taxon>
    </lineage>
</organism>
<evidence type="ECO:0000313" key="2">
    <source>
        <dbReference type="EMBL" id="MBB6058641.1"/>
    </source>
</evidence>
<dbReference type="AlphaFoldDB" id="A0A7W9WBS3"/>
<dbReference type="EMBL" id="JACHGG010000002">
    <property type="protein sequence ID" value="MBB6058641.1"/>
    <property type="molecule type" value="Genomic_DNA"/>
</dbReference>
<feature type="domain" description="HEPN AbiJ-N-terminal" evidence="1">
    <location>
        <begin position="1"/>
        <end position="157"/>
    </location>
</feature>